<comment type="similarity">
    <text evidence="2 7">Belongs to the XK family.</text>
</comment>
<feature type="coiled-coil region" evidence="8">
    <location>
        <begin position="476"/>
        <end position="503"/>
    </location>
</feature>
<sequence>MEMSTTKQFLPLCDLLFNIISLVVYFTDIVFDLTSAYALYQRNQQDWAHIVLFFATVSLVTSQIVSLRWFLSGAKLKTKFPLVTVHVFGLGILWRYFKLLLPVHLPSVKLEVRDLCVLRLVHAFAQSAPLLLVELHLLLNENLDQELRDLNVVSVCLSLFSVCWALASFSKNVRTRSVHKLVLTWLGVIFQFTWRLGTVGSRAMCLVLYASLYGPWVLLVVLLHWVSMFLWIVSTGSLFKVDEPSTLQRTCLSSVIAFVYVLAYINLQETGRHKHKMVLYYVVMTLENALLCFAWYLQAPYTQSNQLMPIILATAYLTGLMFMVIYYRFFHVRRLNYQSGGRMNTPNESLGEQSLTDPENGCAVVPSAPEVTTLSLANGDVMHSANNQQKTNNNNRYRYYGGLTHNHHGGIPGVFNCRFTNPYSAAVSKRKKKKPTSFVPPPSILPSNHCPVPFWCRPLVSDDHRVISRSTPVDIRAKLEEKKRLQLAALRDIEEELRRQQRTAELHNGYPQELVPSHLSVGRVAGNQEVEVPYTLPRQSRYLKRSRKPAKVTRYCPPANSSDGDVDSEDNQDDHGCWHTSAPQLRLHSTRFRHETKL</sequence>
<feature type="transmembrane region" description="Helical" evidence="7">
    <location>
        <begin position="246"/>
        <end position="266"/>
    </location>
</feature>
<dbReference type="InterPro" id="IPR018629">
    <property type="entry name" value="XK-rel"/>
</dbReference>
<gene>
    <name evidence="10" type="ORF">NTJ_12561</name>
</gene>
<dbReference type="Pfam" id="PF09815">
    <property type="entry name" value="XK-related"/>
    <property type="match status" value="1"/>
</dbReference>
<dbReference type="InterPro" id="IPR050895">
    <property type="entry name" value="XK-related_scramblase"/>
</dbReference>
<dbReference type="PANTHER" id="PTHR16024:SF4">
    <property type="entry name" value="XK-RELATED PROTEIN"/>
    <property type="match status" value="1"/>
</dbReference>
<evidence type="ECO:0000256" key="7">
    <source>
        <dbReference type="RuleBase" id="RU910716"/>
    </source>
</evidence>
<feature type="transmembrane region" description="Helical" evidence="7">
    <location>
        <begin position="47"/>
        <end position="71"/>
    </location>
</feature>
<proteinExistence type="inferred from homology"/>
<feature type="compositionally biased region" description="Basic residues" evidence="9">
    <location>
        <begin position="541"/>
        <end position="551"/>
    </location>
</feature>
<protein>
    <recommendedName>
        <fullName evidence="7">XK-related protein</fullName>
    </recommendedName>
</protein>
<organism evidence="10 11">
    <name type="scientific">Nesidiocoris tenuis</name>
    <dbReference type="NCBI Taxonomy" id="355587"/>
    <lineage>
        <taxon>Eukaryota</taxon>
        <taxon>Metazoa</taxon>
        <taxon>Ecdysozoa</taxon>
        <taxon>Arthropoda</taxon>
        <taxon>Hexapoda</taxon>
        <taxon>Insecta</taxon>
        <taxon>Pterygota</taxon>
        <taxon>Neoptera</taxon>
        <taxon>Paraneoptera</taxon>
        <taxon>Hemiptera</taxon>
        <taxon>Heteroptera</taxon>
        <taxon>Panheteroptera</taxon>
        <taxon>Cimicomorpha</taxon>
        <taxon>Miridae</taxon>
        <taxon>Dicyphina</taxon>
        <taxon>Nesidiocoris</taxon>
    </lineage>
</organism>
<dbReference type="Proteomes" id="UP001307889">
    <property type="component" value="Chromosome 11"/>
</dbReference>
<feature type="transmembrane region" description="Helical" evidence="7">
    <location>
        <begin position="9"/>
        <end position="27"/>
    </location>
</feature>
<name>A0ABN7B663_9HEMI</name>
<feature type="transmembrane region" description="Helical" evidence="7">
    <location>
        <begin position="278"/>
        <end position="298"/>
    </location>
</feature>
<evidence type="ECO:0000256" key="9">
    <source>
        <dbReference type="SAM" id="MobiDB-lite"/>
    </source>
</evidence>
<keyword evidence="11" id="KW-1185">Reference proteome</keyword>
<accession>A0ABN7B663</accession>
<feature type="transmembrane region" description="Helical" evidence="7">
    <location>
        <begin position="117"/>
        <end position="138"/>
    </location>
</feature>
<feature type="transmembrane region" description="Helical" evidence="7">
    <location>
        <begin position="150"/>
        <end position="170"/>
    </location>
</feature>
<evidence type="ECO:0000313" key="10">
    <source>
        <dbReference type="EMBL" id="BES99743.1"/>
    </source>
</evidence>
<feature type="transmembrane region" description="Helical" evidence="7">
    <location>
        <begin position="206"/>
        <end position="234"/>
    </location>
</feature>
<evidence type="ECO:0000256" key="5">
    <source>
        <dbReference type="ARBA" id="ARBA00022989"/>
    </source>
</evidence>
<keyword evidence="8" id="KW-0175">Coiled coil</keyword>
<dbReference type="EMBL" id="AP028919">
    <property type="protein sequence ID" value="BES99743.1"/>
    <property type="molecule type" value="Genomic_DNA"/>
</dbReference>
<dbReference type="PANTHER" id="PTHR16024">
    <property type="entry name" value="XK-RELATED PROTEIN"/>
    <property type="match status" value="1"/>
</dbReference>
<keyword evidence="6 7" id="KW-0472">Membrane</keyword>
<keyword evidence="4 7" id="KW-0812">Transmembrane</keyword>
<feature type="transmembrane region" description="Helical" evidence="7">
    <location>
        <begin position="310"/>
        <end position="329"/>
    </location>
</feature>
<evidence type="ECO:0000256" key="3">
    <source>
        <dbReference type="ARBA" id="ARBA00022475"/>
    </source>
</evidence>
<evidence type="ECO:0000256" key="4">
    <source>
        <dbReference type="ARBA" id="ARBA00022692"/>
    </source>
</evidence>
<evidence type="ECO:0000256" key="2">
    <source>
        <dbReference type="ARBA" id="ARBA00008789"/>
    </source>
</evidence>
<comment type="subcellular location">
    <subcellularLocation>
        <location evidence="1">Cell membrane</location>
        <topology evidence="1">Multi-pass membrane protein</topology>
    </subcellularLocation>
    <subcellularLocation>
        <location evidence="7">Membrane</location>
        <topology evidence="7">Multi-pass membrane protein</topology>
    </subcellularLocation>
</comment>
<evidence type="ECO:0000256" key="1">
    <source>
        <dbReference type="ARBA" id="ARBA00004651"/>
    </source>
</evidence>
<evidence type="ECO:0000313" key="11">
    <source>
        <dbReference type="Proteomes" id="UP001307889"/>
    </source>
</evidence>
<keyword evidence="3" id="KW-1003">Cell membrane</keyword>
<keyword evidence="5 7" id="KW-1133">Transmembrane helix</keyword>
<feature type="transmembrane region" description="Helical" evidence="7">
    <location>
        <begin position="80"/>
        <end position="97"/>
    </location>
</feature>
<reference evidence="10 11" key="1">
    <citation type="submission" date="2023-09" db="EMBL/GenBank/DDBJ databases">
        <title>Nesidiocoris tenuis whole genome shotgun sequence.</title>
        <authorList>
            <person name="Shibata T."/>
            <person name="Shimoda M."/>
            <person name="Kobayashi T."/>
            <person name="Uehara T."/>
        </authorList>
    </citation>
    <scope>NUCLEOTIDE SEQUENCE [LARGE SCALE GENOMIC DNA]</scope>
    <source>
        <strain evidence="10 11">Japan</strain>
    </source>
</reference>
<evidence type="ECO:0000256" key="6">
    <source>
        <dbReference type="ARBA" id="ARBA00023136"/>
    </source>
</evidence>
<evidence type="ECO:0000256" key="8">
    <source>
        <dbReference type="SAM" id="Coils"/>
    </source>
</evidence>
<feature type="region of interest" description="Disordered" evidence="9">
    <location>
        <begin position="541"/>
        <end position="580"/>
    </location>
</feature>